<dbReference type="Gene3D" id="1.20.120.530">
    <property type="entry name" value="GntR ligand-binding domain-like"/>
    <property type="match status" value="1"/>
</dbReference>
<dbReference type="InterPro" id="IPR036390">
    <property type="entry name" value="WH_DNA-bd_sf"/>
</dbReference>
<keyword evidence="1" id="KW-0805">Transcription regulation</keyword>
<dbReference type="SMART" id="SM00345">
    <property type="entry name" value="HTH_GNTR"/>
    <property type="match status" value="1"/>
</dbReference>
<keyword evidence="3" id="KW-0804">Transcription</keyword>
<gene>
    <name evidence="5" type="ORF">GCM10023081_23440</name>
</gene>
<comment type="caution">
    <text evidence="5">The sequence shown here is derived from an EMBL/GenBank/DDBJ whole genome shotgun (WGS) entry which is preliminary data.</text>
</comment>
<evidence type="ECO:0000313" key="5">
    <source>
        <dbReference type="EMBL" id="GAA3685218.1"/>
    </source>
</evidence>
<accession>A0ABP7CD78</accession>
<dbReference type="SMART" id="SM00895">
    <property type="entry name" value="FCD"/>
    <property type="match status" value="1"/>
</dbReference>
<protein>
    <submittedName>
        <fullName evidence="5">GntR family transcriptional regulator</fullName>
    </submittedName>
</protein>
<evidence type="ECO:0000313" key="6">
    <source>
        <dbReference type="Proteomes" id="UP001500752"/>
    </source>
</evidence>
<evidence type="ECO:0000256" key="2">
    <source>
        <dbReference type="ARBA" id="ARBA00023125"/>
    </source>
</evidence>
<keyword evidence="6" id="KW-1185">Reference proteome</keyword>
<keyword evidence="2" id="KW-0238">DNA-binding</keyword>
<dbReference type="PANTHER" id="PTHR43537">
    <property type="entry name" value="TRANSCRIPTIONAL REGULATOR, GNTR FAMILY"/>
    <property type="match status" value="1"/>
</dbReference>
<dbReference type="PANTHER" id="PTHR43537:SF24">
    <property type="entry name" value="GLUCONATE OPERON TRANSCRIPTIONAL REPRESSOR"/>
    <property type="match status" value="1"/>
</dbReference>
<name>A0ABP7CD78_9MICC</name>
<dbReference type="PROSITE" id="PS50949">
    <property type="entry name" value="HTH_GNTR"/>
    <property type="match status" value="1"/>
</dbReference>
<evidence type="ECO:0000259" key="4">
    <source>
        <dbReference type="PROSITE" id="PS50949"/>
    </source>
</evidence>
<reference evidence="6" key="1">
    <citation type="journal article" date="2019" name="Int. J. Syst. Evol. Microbiol.">
        <title>The Global Catalogue of Microorganisms (GCM) 10K type strain sequencing project: providing services to taxonomists for standard genome sequencing and annotation.</title>
        <authorList>
            <consortium name="The Broad Institute Genomics Platform"/>
            <consortium name="The Broad Institute Genome Sequencing Center for Infectious Disease"/>
            <person name="Wu L."/>
            <person name="Ma J."/>
        </authorList>
    </citation>
    <scope>NUCLEOTIDE SEQUENCE [LARGE SCALE GENOMIC DNA]</scope>
    <source>
        <strain evidence="6">JCM 30742</strain>
    </source>
</reference>
<evidence type="ECO:0000256" key="1">
    <source>
        <dbReference type="ARBA" id="ARBA00023015"/>
    </source>
</evidence>
<dbReference type="Pfam" id="PF07729">
    <property type="entry name" value="FCD"/>
    <property type="match status" value="1"/>
</dbReference>
<dbReference type="Pfam" id="PF00392">
    <property type="entry name" value="GntR"/>
    <property type="match status" value="1"/>
</dbReference>
<dbReference type="SUPFAM" id="SSF46785">
    <property type="entry name" value="Winged helix' DNA-binding domain"/>
    <property type="match status" value="1"/>
</dbReference>
<dbReference type="InterPro" id="IPR011711">
    <property type="entry name" value="GntR_C"/>
</dbReference>
<dbReference type="InterPro" id="IPR000524">
    <property type="entry name" value="Tscrpt_reg_HTH_GntR"/>
</dbReference>
<dbReference type="SUPFAM" id="SSF48008">
    <property type="entry name" value="GntR ligand-binding domain-like"/>
    <property type="match status" value="1"/>
</dbReference>
<organism evidence="5 6">
    <name type="scientific">Arthrobacter ginkgonis</name>
    <dbReference type="NCBI Taxonomy" id="1630594"/>
    <lineage>
        <taxon>Bacteria</taxon>
        <taxon>Bacillati</taxon>
        <taxon>Actinomycetota</taxon>
        <taxon>Actinomycetes</taxon>
        <taxon>Micrococcales</taxon>
        <taxon>Micrococcaceae</taxon>
        <taxon>Arthrobacter</taxon>
    </lineage>
</organism>
<dbReference type="EMBL" id="BAABEO010000015">
    <property type="protein sequence ID" value="GAA3685218.1"/>
    <property type="molecule type" value="Genomic_DNA"/>
</dbReference>
<dbReference type="RefSeq" id="WP_345150959.1">
    <property type="nucleotide sequence ID" value="NZ_BAABEO010000015.1"/>
</dbReference>
<dbReference type="Gene3D" id="1.10.10.10">
    <property type="entry name" value="Winged helix-like DNA-binding domain superfamily/Winged helix DNA-binding domain"/>
    <property type="match status" value="1"/>
</dbReference>
<dbReference type="InterPro" id="IPR008920">
    <property type="entry name" value="TF_FadR/GntR_C"/>
</dbReference>
<dbReference type="CDD" id="cd07377">
    <property type="entry name" value="WHTH_GntR"/>
    <property type="match status" value="1"/>
</dbReference>
<dbReference type="Proteomes" id="UP001500752">
    <property type="component" value="Unassembled WGS sequence"/>
</dbReference>
<feature type="domain" description="HTH gntR-type" evidence="4">
    <location>
        <begin position="9"/>
        <end position="75"/>
    </location>
</feature>
<proteinExistence type="predicted"/>
<dbReference type="InterPro" id="IPR036388">
    <property type="entry name" value="WH-like_DNA-bd_sf"/>
</dbReference>
<sequence>MAAERGETAGTRVSPYEKIKEAIVSGELAPGQGLVESSLAKWCGVSRTPVREALRRLEQDGLVSWNERGLVVRERSPEEILDIYEARILLEATAGRVAADRRTDHDVRLLRAAAQQCRNADAASPAEMVRANRAFHRAVWQAAHNEPLRDLLERLDLHLARFPATTLSQPGRWEAACAEHDQLVQAIELRAGEKAYEVGYAHFKAARDIKLNLYTEELGRL</sequence>
<evidence type="ECO:0000256" key="3">
    <source>
        <dbReference type="ARBA" id="ARBA00023163"/>
    </source>
</evidence>